<keyword evidence="2" id="KW-0408">Iron</keyword>
<dbReference type="PROSITE" id="PS00198">
    <property type="entry name" value="4FE4S_FER_1"/>
    <property type="match status" value="1"/>
</dbReference>
<comment type="caution">
    <text evidence="5">The sequence shown here is derived from an EMBL/GenBank/DDBJ whole genome shotgun (WGS) entry which is preliminary data.</text>
</comment>
<reference evidence="5" key="1">
    <citation type="submission" date="2022-06" db="EMBL/GenBank/DDBJ databases">
        <title>Isolation of gut microbiota from human fecal samples.</title>
        <authorList>
            <person name="Pamer E.G."/>
            <person name="Barat B."/>
            <person name="Waligurski E."/>
            <person name="Medina S."/>
            <person name="Paddock L."/>
            <person name="Mostad J."/>
        </authorList>
    </citation>
    <scope>NUCLEOTIDE SEQUENCE</scope>
    <source>
        <strain evidence="5">DFI.9.91</strain>
    </source>
</reference>
<dbReference type="PROSITE" id="PS51379">
    <property type="entry name" value="4FE4S_FER_2"/>
    <property type="match status" value="1"/>
</dbReference>
<dbReference type="Pfam" id="PF00037">
    <property type="entry name" value="Fer4"/>
    <property type="match status" value="1"/>
</dbReference>
<dbReference type="InterPro" id="IPR017896">
    <property type="entry name" value="4Fe4S_Fe-S-bd"/>
</dbReference>
<dbReference type="Gene3D" id="3.30.70.20">
    <property type="match status" value="1"/>
</dbReference>
<keyword evidence="1" id="KW-0479">Metal-binding</keyword>
<name>A0AAW5JU08_9FIRM</name>
<keyword evidence="3" id="KW-0411">Iron-sulfur</keyword>
<gene>
    <name evidence="5" type="ORF">NE579_16205</name>
</gene>
<evidence type="ECO:0000259" key="4">
    <source>
        <dbReference type="PROSITE" id="PS51379"/>
    </source>
</evidence>
<proteinExistence type="predicted"/>
<sequence length="56" mass="6572">IDPADVRNFINICIKCGACIKKCPVEARYYDDECYLYHKHDLETTYARRAEPTVFV</sequence>
<organism evidence="5 6">
    <name type="scientific">Intestinimonas massiliensis</name>
    <name type="common">ex Afouda et al. 2020</name>
    <dbReference type="NCBI Taxonomy" id="1673721"/>
    <lineage>
        <taxon>Bacteria</taxon>
        <taxon>Bacillati</taxon>
        <taxon>Bacillota</taxon>
        <taxon>Clostridia</taxon>
        <taxon>Eubacteriales</taxon>
        <taxon>Intestinimonas</taxon>
    </lineage>
</organism>
<dbReference type="AlphaFoldDB" id="A0AAW5JU08"/>
<feature type="non-terminal residue" evidence="5">
    <location>
        <position position="1"/>
    </location>
</feature>
<evidence type="ECO:0000256" key="1">
    <source>
        <dbReference type="ARBA" id="ARBA00022723"/>
    </source>
</evidence>
<dbReference type="Proteomes" id="UP001204562">
    <property type="component" value="Unassembled WGS sequence"/>
</dbReference>
<protein>
    <submittedName>
        <fullName evidence="5">4Fe-4S binding protein</fullName>
    </submittedName>
</protein>
<evidence type="ECO:0000313" key="6">
    <source>
        <dbReference type="Proteomes" id="UP001204562"/>
    </source>
</evidence>
<dbReference type="GO" id="GO:0051536">
    <property type="term" value="F:iron-sulfur cluster binding"/>
    <property type="evidence" value="ECO:0007669"/>
    <property type="project" value="UniProtKB-KW"/>
</dbReference>
<evidence type="ECO:0000256" key="3">
    <source>
        <dbReference type="ARBA" id="ARBA00023014"/>
    </source>
</evidence>
<evidence type="ECO:0000313" key="5">
    <source>
        <dbReference type="EMBL" id="MCQ4771961.1"/>
    </source>
</evidence>
<dbReference type="InterPro" id="IPR017900">
    <property type="entry name" value="4Fe4S_Fe_S_CS"/>
</dbReference>
<feature type="domain" description="4Fe-4S ferredoxin-type" evidence="4">
    <location>
        <begin position="3"/>
        <end position="33"/>
    </location>
</feature>
<accession>A0AAW5JU08</accession>
<dbReference type="EMBL" id="JANFYS010000182">
    <property type="protein sequence ID" value="MCQ4771961.1"/>
    <property type="molecule type" value="Genomic_DNA"/>
</dbReference>
<dbReference type="SUPFAM" id="SSF54862">
    <property type="entry name" value="4Fe-4S ferredoxins"/>
    <property type="match status" value="1"/>
</dbReference>
<dbReference type="GO" id="GO:0046872">
    <property type="term" value="F:metal ion binding"/>
    <property type="evidence" value="ECO:0007669"/>
    <property type="project" value="UniProtKB-KW"/>
</dbReference>
<evidence type="ECO:0000256" key="2">
    <source>
        <dbReference type="ARBA" id="ARBA00023004"/>
    </source>
</evidence>